<gene>
    <name evidence="1" type="ORF">DSO57_1014625</name>
</gene>
<accession>A0ACC2RJZ5</accession>
<organism evidence="1 2">
    <name type="scientific">Entomophthora muscae</name>
    <dbReference type="NCBI Taxonomy" id="34485"/>
    <lineage>
        <taxon>Eukaryota</taxon>
        <taxon>Fungi</taxon>
        <taxon>Fungi incertae sedis</taxon>
        <taxon>Zoopagomycota</taxon>
        <taxon>Entomophthoromycotina</taxon>
        <taxon>Entomophthoromycetes</taxon>
        <taxon>Entomophthorales</taxon>
        <taxon>Entomophthoraceae</taxon>
        <taxon>Entomophthora</taxon>
    </lineage>
</organism>
<evidence type="ECO:0000313" key="2">
    <source>
        <dbReference type="Proteomes" id="UP001165960"/>
    </source>
</evidence>
<name>A0ACC2RJZ5_9FUNG</name>
<sequence length="286" mass="31590">MKESNNIINYSYDLLEVSSLAGAEEVVKVCFNRPNKRNAFSRKMFEEYRNCFQKIKNDPLVKCVIVCGSGPIFSAGIDFKEIFEPAATDEISSNDPARNALKKKDMLLSFQDSLSQAESCDKPVIMAVHGNCIGLGIDIITAGDIRLCTKDTKFSVKEVDLALAADIGTLQRLPKVVSNHSWAREVCYTARVFDGKEALQFGLVSQIFDTQDGLMEAASKLAIEIAKKSPIAVLGTKHLLNYSRDHTVSEGLTYTATWNSVMLQTEDIPTAIEAMMSKSIPKFSKL</sequence>
<evidence type="ECO:0000313" key="1">
    <source>
        <dbReference type="EMBL" id="KAJ9050401.1"/>
    </source>
</evidence>
<dbReference type="Proteomes" id="UP001165960">
    <property type="component" value="Unassembled WGS sequence"/>
</dbReference>
<protein>
    <submittedName>
        <fullName evidence="1">Uncharacterized protein</fullName>
    </submittedName>
</protein>
<reference evidence="1" key="1">
    <citation type="submission" date="2022-04" db="EMBL/GenBank/DDBJ databases">
        <title>Genome of the entomopathogenic fungus Entomophthora muscae.</title>
        <authorList>
            <person name="Elya C."/>
            <person name="Lovett B.R."/>
            <person name="Lee E."/>
            <person name="Macias A.M."/>
            <person name="Hajek A.E."/>
            <person name="De Bivort B.L."/>
            <person name="Kasson M.T."/>
            <person name="De Fine Licht H.H."/>
            <person name="Stajich J.E."/>
        </authorList>
    </citation>
    <scope>NUCLEOTIDE SEQUENCE</scope>
    <source>
        <strain evidence="1">Berkeley</strain>
    </source>
</reference>
<comment type="caution">
    <text evidence="1">The sequence shown here is derived from an EMBL/GenBank/DDBJ whole genome shotgun (WGS) entry which is preliminary data.</text>
</comment>
<proteinExistence type="predicted"/>
<keyword evidence="2" id="KW-1185">Reference proteome</keyword>
<dbReference type="EMBL" id="QTSX02007156">
    <property type="protein sequence ID" value="KAJ9050401.1"/>
    <property type="molecule type" value="Genomic_DNA"/>
</dbReference>